<dbReference type="InterPro" id="IPR000073">
    <property type="entry name" value="AB_hydrolase_1"/>
</dbReference>
<organism evidence="2 3">
    <name type="scientific">Zasmidium cellare</name>
    <name type="common">Wine cellar mold</name>
    <name type="synonym">Racodium cellare</name>
    <dbReference type="NCBI Taxonomy" id="395010"/>
    <lineage>
        <taxon>Eukaryota</taxon>
        <taxon>Fungi</taxon>
        <taxon>Dikarya</taxon>
        <taxon>Ascomycota</taxon>
        <taxon>Pezizomycotina</taxon>
        <taxon>Dothideomycetes</taxon>
        <taxon>Dothideomycetidae</taxon>
        <taxon>Mycosphaerellales</taxon>
        <taxon>Mycosphaerellaceae</taxon>
        <taxon>Zasmidium</taxon>
    </lineage>
</organism>
<dbReference type="CDD" id="cd12148">
    <property type="entry name" value="fungal_TF_MHR"/>
    <property type="match status" value="1"/>
</dbReference>
<dbReference type="Pfam" id="PF00561">
    <property type="entry name" value="Abhydrolase_1"/>
    <property type="match status" value="1"/>
</dbReference>
<proteinExistence type="predicted"/>
<feature type="domain" description="AB hydrolase-1" evidence="1">
    <location>
        <begin position="400"/>
        <end position="653"/>
    </location>
</feature>
<keyword evidence="3" id="KW-1185">Reference proteome</keyword>
<evidence type="ECO:0000259" key="1">
    <source>
        <dbReference type="Pfam" id="PF00561"/>
    </source>
</evidence>
<accession>A0ABR0EDE9</accession>
<dbReference type="Gene3D" id="3.30.1330.40">
    <property type="entry name" value="RutC-like"/>
    <property type="match status" value="1"/>
</dbReference>
<dbReference type="SUPFAM" id="SSF53474">
    <property type="entry name" value="alpha/beta-Hydrolases"/>
    <property type="match status" value="1"/>
</dbReference>
<dbReference type="EMBL" id="JAXOVC010000007">
    <property type="protein sequence ID" value="KAK4499315.1"/>
    <property type="molecule type" value="Genomic_DNA"/>
</dbReference>
<dbReference type="InterPro" id="IPR029058">
    <property type="entry name" value="AB_hydrolase_fold"/>
</dbReference>
<dbReference type="Proteomes" id="UP001305779">
    <property type="component" value="Unassembled WGS sequence"/>
</dbReference>
<protein>
    <recommendedName>
        <fullName evidence="1">AB hydrolase-1 domain-containing protein</fullName>
    </recommendedName>
</protein>
<gene>
    <name evidence="2" type="ORF">PRZ48_009828</name>
</gene>
<name>A0ABR0EDE9_ZASCE</name>
<comment type="caution">
    <text evidence="2">The sequence shown here is derived from an EMBL/GenBank/DDBJ whole genome shotgun (WGS) entry which is preliminary data.</text>
</comment>
<dbReference type="InterPro" id="IPR006175">
    <property type="entry name" value="YjgF/YER057c/UK114"/>
</dbReference>
<dbReference type="PANTHER" id="PTHR43329">
    <property type="entry name" value="EPOXIDE HYDROLASE"/>
    <property type="match status" value="1"/>
</dbReference>
<dbReference type="CDD" id="cd00448">
    <property type="entry name" value="YjgF_YER057c_UK114_family"/>
    <property type="match status" value="1"/>
</dbReference>
<sequence>MGAPASIRDEDIDIRLPQENDCGFSNASLQLHAKLAALEGKVMIAAYGINGAIDSAFINGIQDVLSTMVKIADDFQGDLSIDLHPPYRLSRVAATLHVEYYQCTIIAIRPIIFVLLKQRLAPFLNPTVVAKAVSEPVKALVETCVGAASKVIKILQLLHEQDLLEPFLSLDLAAAFSAGFILALACFAYPRAAIDLQCISQAEEILSWMASQGNVPAKSRRAELMELQAGIRKLNGDLSSRQKHGSSNTSPHTSGWLWDALNIDVTQNSPFDVDLTFDESIMAGVPEDLQGHQWFWAQSEVDDHQCIANLSAVLKAAGSGIDDVAKVNVYLLNMEDFDAMNEVYKQYWGQDKPARTLIMAATRTSGTPPPMLIDGLKGEFVSVNGIRMFFMHGGNNKRRPLVLVHGLFQTGMMWRRVAPKLMENHYLIVPDNRGYGQSEKPDRMEQMTKKLQAQDLHDLLLHLGIRRCVMLSHDRGARIARTFAMDYPEMLLGVTFMDMLPTEYIYQEMTCTQTGSHHWDQLFKLASPMAEELLCNNIANTTTYVNNFYERTPRFIDILKQDGVYDYYMQCITAPGAIMAMLNDYRAAYHIDVPRIRAALERGERINVPVQLLWGSKGNASKSPIMDIYRARCSNSIEGAVVQSGHYLAEEEPKATQDLLLKFCDKCFNDQTSQARL</sequence>
<dbReference type="SUPFAM" id="SSF55298">
    <property type="entry name" value="YjgF-like"/>
    <property type="match status" value="1"/>
</dbReference>
<evidence type="ECO:0000313" key="3">
    <source>
        <dbReference type="Proteomes" id="UP001305779"/>
    </source>
</evidence>
<dbReference type="Pfam" id="PF01042">
    <property type="entry name" value="Ribonuc_L-PSP"/>
    <property type="match status" value="1"/>
</dbReference>
<dbReference type="InterPro" id="IPR035959">
    <property type="entry name" value="RutC-like_sf"/>
</dbReference>
<dbReference type="Gene3D" id="3.40.50.1820">
    <property type="entry name" value="alpha/beta hydrolase"/>
    <property type="match status" value="1"/>
</dbReference>
<evidence type="ECO:0000313" key="2">
    <source>
        <dbReference type="EMBL" id="KAK4499315.1"/>
    </source>
</evidence>
<reference evidence="2 3" key="1">
    <citation type="journal article" date="2023" name="G3 (Bethesda)">
        <title>A chromosome-level genome assembly of Zasmidium syzygii isolated from banana leaves.</title>
        <authorList>
            <person name="van Westerhoven A.C."/>
            <person name="Mehrabi R."/>
            <person name="Talebi R."/>
            <person name="Steentjes M.B.F."/>
            <person name="Corcolon B."/>
            <person name="Chong P.A."/>
            <person name="Kema G.H.J."/>
            <person name="Seidl M.F."/>
        </authorList>
    </citation>
    <scope>NUCLEOTIDE SEQUENCE [LARGE SCALE GENOMIC DNA]</scope>
    <source>
        <strain evidence="2 3">P124</strain>
    </source>
</reference>